<evidence type="ECO:0000259" key="8">
    <source>
        <dbReference type="Pfam" id="PF01432"/>
    </source>
</evidence>
<dbReference type="InterPro" id="IPR045090">
    <property type="entry name" value="Pept_M3A_M3B"/>
</dbReference>
<dbReference type="GO" id="GO:0046872">
    <property type="term" value="F:metal ion binding"/>
    <property type="evidence" value="ECO:0007669"/>
    <property type="project" value="UniProtKB-UniRule"/>
</dbReference>
<evidence type="ECO:0000256" key="2">
    <source>
        <dbReference type="ARBA" id="ARBA00022670"/>
    </source>
</evidence>
<accession>A0AAV5RYY0</accession>
<comment type="cofactor">
    <cofactor evidence="7">
        <name>Zn(2+)</name>
        <dbReference type="ChEBI" id="CHEBI:29105"/>
    </cofactor>
    <text evidence="7">Binds 1 zinc ion.</text>
</comment>
<dbReference type="InterPro" id="IPR024077">
    <property type="entry name" value="Neurolysin/TOP_dom2"/>
</dbReference>
<dbReference type="AlphaFoldDB" id="A0AAV5RYY0"/>
<dbReference type="GO" id="GO:0006518">
    <property type="term" value="P:peptide metabolic process"/>
    <property type="evidence" value="ECO:0007669"/>
    <property type="project" value="TreeGrafter"/>
</dbReference>
<dbReference type="Gene3D" id="3.40.390.10">
    <property type="entry name" value="Collagenase (Catalytic Domain)"/>
    <property type="match status" value="1"/>
</dbReference>
<dbReference type="InterPro" id="IPR001567">
    <property type="entry name" value="Pept_M3A_M3B_dom"/>
</dbReference>
<dbReference type="GO" id="GO:0004222">
    <property type="term" value="F:metalloendopeptidase activity"/>
    <property type="evidence" value="ECO:0007669"/>
    <property type="project" value="InterPro"/>
</dbReference>
<dbReference type="Gene3D" id="1.10.1370.10">
    <property type="entry name" value="Neurolysin, domain 3"/>
    <property type="match status" value="1"/>
</dbReference>
<dbReference type="FunFam" id="3.40.390.10:FF:000006">
    <property type="entry name" value="Thimet oligopeptidase 1"/>
    <property type="match status" value="1"/>
</dbReference>
<evidence type="ECO:0000256" key="1">
    <source>
        <dbReference type="ARBA" id="ARBA00006040"/>
    </source>
</evidence>
<evidence type="ECO:0000256" key="5">
    <source>
        <dbReference type="ARBA" id="ARBA00022833"/>
    </source>
</evidence>
<evidence type="ECO:0000256" key="7">
    <source>
        <dbReference type="RuleBase" id="RU003435"/>
    </source>
</evidence>
<dbReference type="CDD" id="cd06455">
    <property type="entry name" value="M3A_TOP"/>
    <property type="match status" value="1"/>
</dbReference>
<keyword evidence="6 7" id="KW-0482">Metalloprotease</keyword>
<feature type="domain" description="Peptidase M3A/M3B catalytic" evidence="8">
    <location>
        <begin position="277"/>
        <end position="737"/>
    </location>
</feature>
<keyword evidence="10" id="KW-1185">Reference proteome</keyword>
<dbReference type="GO" id="GO:0006508">
    <property type="term" value="P:proteolysis"/>
    <property type="evidence" value="ECO:0007669"/>
    <property type="project" value="UniProtKB-KW"/>
</dbReference>
<keyword evidence="3 7" id="KW-0479">Metal-binding</keyword>
<dbReference type="EMBL" id="BTGD01000010">
    <property type="protein sequence ID" value="GMM56615.1"/>
    <property type="molecule type" value="Genomic_DNA"/>
</dbReference>
<evidence type="ECO:0000256" key="4">
    <source>
        <dbReference type="ARBA" id="ARBA00022801"/>
    </source>
</evidence>
<sequence>MFWNSVTRRAASSIAQSSVYKRSFFCAVSIGAAAYYLNSNNCRHMSTNHTPYTSASFEVPTQPASWAWSPERIVFDAQCVVQNVSELNDRLARIPQPSVDNFVKPLYTQENRIGPLVNQLCFLQHVSADKAVRDASIEATELLQNFEIEQALRHDLFLQFDAVWKQLNADKDAFISAAPANFEIYRFVEKSHRDYVRDGHNLSQEKRDQVKEIKKQLASNSLQFSKNLGEQQEFIAFTKEELAGVSDVVMEQFETIEEAGAPTKYKVTFKYPDIFPVLKTATNPETRKRAFLADQNKVPQNEPLFKDTLRLRNELAQTLGYDTYANYALEIKMAKKQDTVLDFLTDLKDKLEPLSKTEIATLKALKKQHCEKIGIPYDDHYYIWDTRFYNDLLLKENYQVDLELIADYFPVESTIKGMLGIYETLMKLKFVEETDPAKKKVWHQDVKQLAVWKMDDPERPAFVGWIYFDLHPRDGKYGHAANFGISSAFVDEHGQQSYPVTALVCNFSKSTANKPALLKHNEITTFFHELGHGIHDLVGKNRLSRFNGPGATPWDFVEAPSQMLEFWTWNKAELLALSQHYETGAKIPEALLDSLVKTKHVSGALFALRQLHFGFFDMKVHTTTDLDSLDVLKLWNDSREDICHVENGGEYTKGYDSFGHIMSDSYSAGYYGYMWAEVFATDMYYTKFKANPLNSTSGVQYRDIVLANGGLYEINDKLTEFLGRAPSKDAFLEEMGLSK</sequence>
<dbReference type="InterPro" id="IPR024079">
    <property type="entry name" value="MetalloPept_cat_dom_sf"/>
</dbReference>
<proteinExistence type="inferred from homology"/>
<organism evidence="9 10">
    <name type="scientific">Maudiozyma humilis</name>
    <name type="common">Sour dough yeast</name>
    <name type="synonym">Kazachstania humilis</name>
    <dbReference type="NCBI Taxonomy" id="51915"/>
    <lineage>
        <taxon>Eukaryota</taxon>
        <taxon>Fungi</taxon>
        <taxon>Dikarya</taxon>
        <taxon>Ascomycota</taxon>
        <taxon>Saccharomycotina</taxon>
        <taxon>Saccharomycetes</taxon>
        <taxon>Saccharomycetales</taxon>
        <taxon>Saccharomycetaceae</taxon>
        <taxon>Maudiozyma</taxon>
    </lineage>
</organism>
<protein>
    <submittedName>
        <fullName evidence="9">Metalloendopeptidase</fullName>
    </submittedName>
</protein>
<dbReference type="SUPFAM" id="SSF55486">
    <property type="entry name" value="Metalloproteases ('zincins'), catalytic domain"/>
    <property type="match status" value="1"/>
</dbReference>
<dbReference type="Gene3D" id="1.20.1050.40">
    <property type="entry name" value="Endopeptidase. Chain P, domain 1"/>
    <property type="match status" value="1"/>
</dbReference>
<evidence type="ECO:0000256" key="6">
    <source>
        <dbReference type="ARBA" id="ARBA00023049"/>
    </source>
</evidence>
<dbReference type="GO" id="GO:0005758">
    <property type="term" value="C:mitochondrial intermembrane space"/>
    <property type="evidence" value="ECO:0007669"/>
    <property type="project" value="TreeGrafter"/>
</dbReference>
<dbReference type="PANTHER" id="PTHR11804:SF84">
    <property type="entry name" value="SACCHAROLYSIN"/>
    <property type="match status" value="1"/>
</dbReference>
<comment type="similarity">
    <text evidence="1 7">Belongs to the peptidase M3 family.</text>
</comment>
<evidence type="ECO:0000256" key="3">
    <source>
        <dbReference type="ARBA" id="ARBA00022723"/>
    </source>
</evidence>
<dbReference type="Pfam" id="PF01432">
    <property type="entry name" value="Peptidase_M3"/>
    <property type="match status" value="1"/>
</dbReference>
<name>A0AAV5RYY0_MAUHU</name>
<evidence type="ECO:0000313" key="10">
    <source>
        <dbReference type="Proteomes" id="UP001377567"/>
    </source>
</evidence>
<gene>
    <name evidence="9" type="ORF">DAKH74_032310</name>
</gene>
<comment type="caution">
    <text evidence="9">The sequence shown here is derived from an EMBL/GenBank/DDBJ whole genome shotgun (WGS) entry which is preliminary data.</text>
</comment>
<dbReference type="PANTHER" id="PTHR11804">
    <property type="entry name" value="PROTEASE M3 THIMET OLIGOPEPTIDASE-RELATED"/>
    <property type="match status" value="1"/>
</dbReference>
<dbReference type="InterPro" id="IPR024080">
    <property type="entry name" value="Neurolysin/TOP_N"/>
</dbReference>
<keyword evidence="5 7" id="KW-0862">Zinc</keyword>
<evidence type="ECO:0000313" key="9">
    <source>
        <dbReference type="EMBL" id="GMM56615.1"/>
    </source>
</evidence>
<keyword evidence="4 7" id="KW-0378">Hydrolase</keyword>
<keyword evidence="2 7" id="KW-0645">Protease</keyword>
<dbReference type="Proteomes" id="UP001377567">
    <property type="component" value="Unassembled WGS sequence"/>
</dbReference>
<reference evidence="9 10" key="1">
    <citation type="journal article" date="2023" name="Elife">
        <title>Identification of key yeast species and microbe-microbe interactions impacting larval growth of Drosophila in the wild.</title>
        <authorList>
            <person name="Mure A."/>
            <person name="Sugiura Y."/>
            <person name="Maeda R."/>
            <person name="Honda K."/>
            <person name="Sakurai N."/>
            <person name="Takahashi Y."/>
            <person name="Watada M."/>
            <person name="Katoh T."/>
            <person name="Gotoh A."/>
            <person name="Gotoh Y."/>
            <person name="Taniguchi I."/>
            <person name="Nakamura K."/>
            <person name="Hayashi T."/>
            <person name="Katayama T."/>
            <person name="Uemura T."/>
            <person name="Hattori Y."/>
        </authorList>
    </citation>
    <scope>NUCLEOTIDE SEQUENCE [LARGE SCALE GENOMIC DNA]</scope>
    <source>
        <strain evidence="9 10">KH-74</strain>
    </source>
</reference>